<dbReference type="Pfam" id="PF04545">
    <property type="entry name" value="Sigma70_r4"/>
    <property type="match status" value="1"/>
</dbReference>
<keyword evidence="1" id="KW-0805">Transcription regulation</keyword>
<feature type="transmembrane region" description="Helical" evidence="4">
    <location>
        <begin position="244"/>
        <end position="269"/>
    </location>
</feature>
<dbReference type="RefSeq" id="WP_204792382.1">
    <property type="nucleotide sequence ID" value="NZ_JACSNQ010000001.1"/>
</dbReference>
<feature type="transmembrane region" description="Helical" evidence="4">
    <location>
        <begin position="152"/>
        <end position="170"/>
    </location>
</feature>
<dbReference type="Pfam" id="PF00196">
    <property type="entry name" value="GerE"/>
    <property type="match status" value="1"/>
</dbReference>
<keyword evidence="4" id="KW-0472">Membrane</keyword>
<evidence type="ECO:0000313" key="7">
    <source>
        <dbReference type="Proteomes" id="UP000712527"/>
    </source>
</evidence>
<feature type="transmembrane region" description="Helical" evidence="4">
    <location>
        <begin position="545"/>
        <end position="564"/>
    </location>
</feature>
<feature type="domain" description="HTH luxR-type" evidence="5">
    <location>
        <begin position="588"/>
        <end position="645"/>
    </location>
</feature>
<comment type="caution">
    <text evidence="6">The sequence shown here is derived from an EMBL/GenBank/DDBJ whole genome shotgun (WGS) entry which is preliminary data.</text>
</comment>
<dbReference type="InterPro" id="IPR016032">
    <property type="entry name" value="Sig_transdc_resp-reg_C-effctor"/>
</dbReference>
<dbReference type="Proteomes" id="UP000712527">
    <property type="component" value="Unassembled WGS sequence"/>
</dbReference>
<feature type="domain" description="HTH luxR-type" evidence="5">
    <location>
        <begin position="300"/>
        <end position="357"/>
    </location>
</feature>
<keyword evidence="3" id="KW-0804">Transcription</keyword>
<reference evidence="6 7" key="1">
    <citation type="journal article" date="2021" name="Sci. Rep.">
        <title>The distribution of antibiotic resistance genes in chicken gut microbiota commensals.</title>
        <authorList>
            <person name="Juricova H."/>
            <person name="Matiasovicova J."/>
            <person name="Kubasova T."/>
            <person name="Cejkova D."/>
            <person name="Rychlik I."/>
        </authorList>
    </citation>
    <scope>NUCLEOTIDE SEQUENCE [LARGE SCALE GENOMIC DNA]</scope>
    <source>
        <strain evidence="6 7">An794</strain>
    </source>
</reference>
<evidence type="ECO:0000256" key="4">
    <source>
        <dbReference type="SAM" id="Phobius"/>
    </source>
</evidence>
<dbReference type="PANTHER" id="PTHR44688">
    <property type="entry name" value="DNA-BINDING TRANSCRIPTIONAL ACTIVATOR DEVR_DOSR"/>
    <property type="match status" value="1"/>
</dbReference>
<organism evidence="6 7">
    <name type="scientific">Olsenella profusa</name>
    <dbReference type="NCBI Taxonomy" id="138595"/>
    <lineage>
        <taxon>Bacteria</taxon>
        <taxon>Bacillati</taxon>
        <taxon>Actinomycetota</taxon>
        <taxon>Coriobacteriia</taxon>
        <taxon>Coriobacteriales</taxon>
        <taxon>Atopobiaceae</taxon>
        <taxon>Olsenella</taxon>
    </lineage>
</organism>
<dbReference type="SMART" id="SM00421">
    <property type="entry name" value="HTH_LUXR"/>
    <property type="match status" value="2"/>
</dbReference>
<dbReference type="InterPro" id="IPR036388">
    <property type="entry name" value="WH-like_DNA-bd_sf"/>
</dbReference>
<feature type="transmembrane region" description="Helical" evidence="4">
    <location>
        <begin position="117"/>
        <end position="140"/>
    </location>
</feature>
<dbReference type="Gene3D" id="1.10.10.10">
    <property type="entry name" value="Winged helix-like DNA-binding domain superfamily/Winged helix DNA-binding domain"/>
    <property type="match status" value="2"/>
</dbReference>
<feature type="transmembrane region" description="Helical" evidence="4">
    <location>
        <begin position="43"/>
        <end position="63"/>
    </location>
</feature>
<evidence type="ECO:0000256" key="1">
    <source>
        <dbReference type="ARBA" id="ARBA00023015"/>
    </source>
</evidence>
<keyword evidence="4" id="KW-0812">Transmembrane</keyword>
<accession>A0ABS2F0G8</accession>
<name>A0ABS2F0G8_9ACTN</name>
<feature type="transmembrane region" description="Helical" evidence="4">
    <location>
        <begin position="75"/>
        <end position="97"/>
    </location>
</feature>
<evidence type="ECO:0000256" key="2">
    <source>
        <dbReference type="ARBA" id="ARBA00023125"/>
    </source>
</evidence>
<dbReference type="InterPro" id="IPR007630">
    <property type="entry name" value="RNA_pol_sigma70_r4"/>
</dbReference>
<dbReference type="EMBL" id="JACSNQ010000001">
    <property type="protein sequence ID" value="MBM6774034.1"/>
    <property type="molecule type" value="Genomic_DNA"/>
</dbReference>
<evidence type="ECO:0000256" key="3">
    <source>
        <dbReference type="ARBA" id="ARBA00023163"/>
    </source>
</evidence>
<keyword evidence="7" id="KW-1185">Reference proteome</keyword>
<evidence type="ECO:0000313" key="6">
    <source>
        <dbReference type="EMBL" id="MBM6774034.1"/>
    </source>
</evidence>
<dbReference type="SUPFAM" id="SSF46894">
    <property type="entry name" value="C-terminal effector domain of the bipartite response regulators"/>
    <property type="match status" value="2"/>
</dbReference>
<sequence length="650" mass="68747">MSGRDGHARTLWCLWGALLSAMPCVLRSPVVSLFSVSALVAPLQFQVEPLAVALSAVVLVEVLSEGRTSKRAERVLRMACPVVACVTVPLIALSEVAWLPMRIGDYSLLAWQPVFELVGNVALTLSLVGWVLFGTCLGNAFAPSGVMERRSLMLGLLLGGVCVPMLLFVVSLGLPAWGGPVLCVASGILSWCVCRQISLTLGGINGSLSCAVVLSGALYTSSVLCKALSEVLLYHPVNFPDADPLGSACIVMLGVASVALVLCVAAAYVRKRWYTGEDLSSHVQPHEAAACDLLPLLPGGDSLSARQRDVISLRLKGMKGAEVAKELGIGRGTVSTFQRRALDALGFESLDQLSSYLEGLRNNGDAGGELTACVERGRLPHLALPLILLCLTPFASVAPSPFQESGLLAAGALLVIVASAQMIAHDEGTWGCDHVGAGGRVRALTCVSAQLLGCFVAVNYGGFPWGWVGIVVAEVLLALVALREGVWCRHASLEGLRTPWRDLGACLLQGARSVVADRHAFLLLVGSGMSSWRVALLSIELQEAYFIGAVLCIAFVVMDLGVCLRREGQDHTNVSLNGDEGALGHFETLGLSETEARVVVLSVRGMTRSQISRRLFIAPGAVNSAKATAYRKLGIHSAREASELLRKRTG</sequence>
<feature type="transmembrane region" description="Helical" evidence="4">
    <location>
        <begin position="206"/>
        <end position="224"/>
    </location>
</feature>
<evidence type="ECO:0000259" key="5">
    <source>
        <dbReference type="SMART" id="SM00421"/>
    </source>
</evidence>
<feature type="transmembrane region" description="Helical" evidence="4">
    <location>
        <begin position="176"/>
        <end position="194"/>
    </location>
</feature>
<dbReference type="PANTHER" id="PTHR44688:SF16">
    <property type="entry name" value="DNA-BINDING TRANSCRIPTIONAL ACTIVATOR DEVR_DOSR"/>
    <property type="match status" value="1"/>
</dbReference>
<dbReference type="InterPro" id="IPR000792">
    <property type="entry name" value="Tscrpt_reg_LuxR_C"/>
</dbReference>
<protein>
    <recommendedName>
        <fullName evidence="5">HTH luxR-type domain-containing protein</fullName>
    </recommendedName>
</protein>
<proteinExistence type="predicted"/>
<keyword evidence="2" id="KW-0238">DNA-binding</keyword>
<keyword evidence="4" id="KW-1133">Transmembrane helix</keyword>
<dbReference type="CDD" id="cd06171">
    <property type="entry name" value="Sigma70_r4"/>
    <property type="match status" value="1"/>
</dbReference>
<gene>
    <name evidence="6" type="ORF">H9X80_00470</name>
</gene>